<feature type="non-terminal residue" evidence="1">
    <location>
        <position position="86"/>
    </location>
</feature>
<proteinExistence type="predicted"/>
<evidence type="ECO:0000313" key="1">
    <source>
        <dbReference type="EMBL" id="CAD7235618.1"/>
    </source>
</evidence>
<protein>
    <submittedName>
        <fullName evidence="1">Uncharacterized protein</fullName>
    </submittedName>
</protein>
<gene>
    <name evidence="1" type="ORF">CTOB1V02_LOCUS13433</name>
</gene>
<name>A0A7R8WPQ2_9CRUS</name>
<dbReference type="AlphaFoldDB" id="A0A7R8WPQ2"/>
<sequence length="86" mass="9560">MQGAKWISLSQTMVTMSVNVSVRQFRPELVDEPIKQDHSGGHGRQAKQFQLKGEQPALNTTIEFIHSDLESAALEQQDGIVTLKPT</sequence>
<organism evidence="1">
    <name type="scientific">Cyprideis torosa</name>
    <dbReference type="NCBI Taxonomy" id="163714"/>
    <lineage>
        <taxon>Eukaryota</taxon>
        <taxon>Metazoa</taxon>
        <taxon>Ecdysozoa</taxon>
        <taxon>Arthropoda</taxon>
        <taxon>Crustacea</taxon>
        <taxon>Oligostraca</taxon>
        <taxon>Ostracoda</taxon>
        <taxon>Podocopa</taxon>
        <taxon>Podocopida</taxon>
        <taxon>Cytherocopina</taxon>
        <taxon>Cytheroidea</taxon>
        <taxon>Cytherideidae</taxon>
        <taxon>Cyprideis</taxon>
    </lineage>
</organism>
<reference evidence="1" key="1">
    <citation type="submission" date="2020-11" db="EMBL/GenBank/DDBJ databases">
        <authorList>
            <person name="Tran Van P."/>
        </authorList>
    </citation>
    <scope>NUCLEOTIDE SEQUENCE</scope>
</reference>
<dbReference type="EMBL" id="OB673790">
    <property type="protein sequence ID" value="CAD7235618.1"/>
    <property type="molecule type" value="Genomic_DNA"/>
</dbReference>
<accession>A0A7R8WPQ2</accession>